<comment type="caution">
    <text evidence="10">The sequence shown here is derived from an EMBL/GenBank/DDBJ whole genome shotgun (WGS) entry which is preliminary data.</text>
</comment>
<dbReference type="PANTHER" id="PTHR43840">
    <property type="entry name" value="MITOCHONDRIAL METAL TRANSPORTER 1-RELATED"/>
    <property type="match status" value="1"/>
</dbReference>
<feature type="transmembrane region" description="Helical" evidence="8">
    <location>
        <begin position="12"/>
        <end position="34"/>
    </location>
</feature>
<dbReference type="Pfam" id="PF01545">
    <property type="entry name" value="Cation_efflux"/>
    <property type="match status" value="1"/>
</dbReference>
<evidence type="ECO:0000256" key="4">
    <source>
        <dbReference type="ARBA" id="ARBA00022692"/>
    </source>
</evidence>
<sequence>MFSDRRIRTSATALVIDLALTGFRIFLAWLTASVALSADALHSLSDVLVSLVLLLSMAYRFRQERSGDERRIQRAIKVEGMAVILVSLLILAVPYEIYDQTLTVQNEPITHAWWGIAGIGVVMVLLLFISRLKMLVGIEAESEVLKADSLHTRVDLMTSGAVMLSLIGSLIGFNIDEYAALLIALMILITGAELLVTGVRTLSGHDAPDVPLLERCYQTLVRYLPDHIPVEATARRCRQLASQLWKPVCAVATVVYLTSGITVVPQGYIGVHTRLGKITDNHIQPGLVWSLPQPFEQVTLLPEGQLYSIAIGSKNSFLRPSYGAKLWYSIKQSQLSREDADYLLTGDEKLMFFTADLQYRLTDPSAELNRFTHIEELLVNLANAVLTRSSAKVSFARLQQEGFSDYAATLAEQITAEVEPFQLPVEIVSVNVQQIEPPAYLVSQYRDALDAYQESHTLVNQAEGWRLTEIPKARAQHFLVKSEARAQASQRVHSAEGESRHFKALATVYHEAPEAYRFNQRVDIARNALTGKPFTVIDPAFSSQDFRIWGNPYGSPMLQHPRTLPESQSSEPQPDEEVPALSLPDLTQQPVINNGYPDYLNEMSEGERNLSAGERELLENFRIFRSGP</sequence>
<dbReference type="InterPro" id="IPR036013">
    <property type="entry name" value="Band_7/SPFH_dom_sf"/>
</dbReference>
<keyword evidence="5 8" id="KW-1133">Transmembrane helix</keyword>
<feature type="transmembrane region" description="Helical" evidence="8">
    <location>
        <begin position="110"/>
        <end position="129"/>
    </location>
</feature>
<evidence type="ECO:0000259" key="9">
    <source>
        <dbReference type="SMART" id="SM00244"/>
    </source>
</evidence>
<dbReference type="Pfam" id="PF01145">
    <property type="entry name" value="Band_7"/>
    <property type="match status" value="1"/>
</dbReference>
<dbReference type="InterPro" id="IPR027469">
    <property type="entry name" value="Cation_efflux_TMD_sf"/>
</dbReference>
<dbReference type="PANTHER" id="PTHR43840:SF15">
    <property type="entry name" value="MITOCHONDRIAL METAL TRANSPORTER 1-RELATED"/>
    <property type="match status" value="1"/>
</dbReference>
<dbReference type="Gene3D" id="3.30.479.30">
    <property type="entry name" value="Band 7 domain"/>
    <property type="match status" value="1"/>
</dbReference>
<feature type="region of interest" description="Disordered" evidence="7">
    <location>
        <begin position="557"/>
        <end position="607"/>
    </location>
</feature>
<dbReference type="Gene3D" id="1.20.1510.10">
    <property type="entry name" value="Cation efflux protein transmembrane domain"/>
    <property type="match status" value="1"/>
</dbReference>
<evidence type="ECO:0000256" key="8">
    <source>
        <dbReference type="SAM" id="Phobius"/>
    </source>
</evidence>
<organism evidence="10 11">
    <name type="scientific">Endozoicomonas gorgoniicola</name>
    <dbReference type="NCBI Taxonomy" id="1234144"/>
    <lineage>
        <taxon>Bacteria</taxon>
        <taxon>Pseudomonadati</taxon>
        <taxon>Pseudomonadota</taxon>
        <taxon>Gammaproteobacteria</taxon>
        <taxon>Oceanospirillales</taxon>
        <taxon>Endozoicomonadaceae</taxon>
        <taxon>Endozoicomonas</taxon>
    </lineage>
</organism>
<evidence type="ECO:0000313" key="10">
    <source>
        <dbReference type="EMBL" id="MCW7554177.1"/>
    </source>
</evidence>
<dbReference type="EMBL" id="JAPFCC010000001">
    <property type="protein sequence ID" value="MCW7554177.1"/>
    <property type="molecule type" value="Genomic_DNA"/>
</dbReference>
<dbReference type="SMART" id="SM00244">
    <property type="entry name" value="PHB"/>
    <property type="match status" value="1"/>
</dbReference>
<evidence type="ECO:0000256" key="6">
    <source>
        <dbReference type="ARBA" id="ARBA00023136"/>
    </source>
</evidence>
<keyword evidence="4 8" id="KW-0812">Transmembrane</keyword>
<feature type="transmembrane region" description="Helical" evidence="8">
    <location>
        <begin position="150"/>
        <end position="172"/>
    </location>
</feature>
<dbReference type="Proteomes" id="UP001209854">
    <property type="component" value="Unassembled WGS sequence"/>
</dbReference>
<evidence type="ECO:0000256" key="3">
    <source>
        <dbReference type="ARBA" id="ARBA00022448"/>
    </source>
</evidence>
<dbReference type="InterPro" id="IPR050291">
    <property type="entry name" value="CDF_Transporter"/>
</dbReference>
<dbReference type="SUPFAM" id="SSF161111">
    <property type="entry name" value="Cation efflux protein transmembrane domain-like"/>
    <property type="match status" value="1"/>
</dbReference>
<evidence type="ECO:0000256" key="2">
    <source>
        <dbReference type="ARBA" id="ARBA00004167"/>
    </source>
</evidence>
<evidence type="ECO:0000256" key="1">
    <source>
        <dbReference type="ARBA" id="ARBA00004141"/>
    </source>
</evidence>
<evidence type="ECO:0000256" key="7">
    <source>
        <dbReference type="SAM" id="MobiDB-lite"/>
    </source>
</evidence>
<name>A0ABT3MXR2_9GAMM</name>
<evidence type="ECO:0000313" key="11">
    <source>
        <dbReference type="Proteomes" id="UP001209854"/>
    </source>
</evidence>
<evidence type="ECO:0000256" key="5">
    <source>
        <dbReference type="ARBA" id="ARBA00022989"/>
    </source>
</evidence>
<protein>
    <submittedName>
        <fullName evidence="10">Cation transporter</fullName>
    </submittedName>
</protein>
<reference evidence="10 11" key="1">
    <citation type="submission" date="2022-10" db="EMBL/GenBank/DDBJ databases">
        <title>High-quality genome sequences of two octocoral-associated bacteria, Endozoicomonas euniceicola EF212 and Endozoicomonas gorgoniicola PS125.</title>
        <authorList>
            <person name="Chiou Y.-J."/>
            <person name="Chen Y.-H."/>
        </authorList>
    </citation>
    <scope>NUCLEOTIDE SEQUENCE [LARGE SCALE GENOMIC DNA]</scope>
    <source>
        <strain evidence="10 11">PS125</strain>
    </source>
</reference>
<keyword evidence="3" id="KW-0813">Transport</keyword>
<gene>
    <name evidence="10" type="ORF">NX722_16425</name>
</gene>
<dbReference type="InterPro" id="IPR001107">
    <property type="entry name" value="Band_7"/>
</dbReference>
<keyword evidence="6 8" id="KW-0472">Membrane</keyword>
<feature type="transmembrane region" description="Helical" evidence="8">
    <location>
        <begin position="80"/>
        <end position="98"/>
    </location>
</feature>
<accession>A0ABT3MXR2</accession>
<comment type="subcellular location">
    <subcellularLocation>
        <location evidence="1">Membrane</location>
        <topology evidence="1">Multi-pass membrane protein</topology>
    </subcellularLocation>
    <subcellularLocation>
        <location evidence="2">Membrane</location>
        <topology evidence="2">Single-pass membrane protein</topology>
    </subcellularLocation>
</comment>
<feature type="domain" description="Band 7" evidence="9">
    <location>
        <begin position="259"/>
        <end position="449"/>
    </location>
</feature>
<feature type="transmembrane region" description="Helical" evidence="8">
    <location>
        <begin position="178"/>
        <end position="196"/>
    </location>
</feature>
<proteinExistence type="predicted"/>
<keyword evidence="11" id="KW-1185">Reference proteome</keyword>
<dbReference type="RefSeq" id="WP_262563912.1">
    <property type="nucleotide sequence ID" value="NZ_JAPFCC010000001.1"/>
</dbReference>
<feature type="transmembrane region" description="Helical" evidence="8">
    <location>
        <begin position="40"/>
        <end position="59"/>
    </location>
</feature>
<dbReference type="InterPro" id="IPR058533">
    <property type="entry name" value="Cation_efflux_TM"/>
</dbReference>